<keyword evidence="4" id="KW-0004">4Fe-4S</keyword>
<dbReference type="SFLD" id="SFLDG01070">
    <property type="entry name" value="PLP-dependent"/>
    <property type="match status" value="1"/>
</dbReference>
<evidence type="ECO:0000313" key="11">
    <source>
        <dbReference type="Proteomes" id="UP001321450"/>
    </source>
</evidence>
<dbReference type="KEGG" id="meiy:MIN45_P1502"/>
<accession>A0AAU9CAZ4</accession>
<evidence type="ECO:0000256" key="2">
    <source>
        <dbReference type="ARBA" id="ARBA00001966"/>
    </source>
</evidence>
<comment type="similarity">
    <text evidence="3">Belongs to the radical SAM superfamily. KamA family.</text>
</comment>
<dbReference type="Proteomes" id="UP001321450">
    <property type="component" value="Chromosome"/>
</dbReference>
<gene>
    <name evidence="10" type="ORF">MIN45_P1502</name>
</gene>
<comment type="cofactor">
    <cofactor evidence="2">
        <name>[4Fe-4S] cluster</name>
        <dbReference type="ChEBI" id="CHEBI:49883"/>
    </cofactor>
</comment>
<dbReference type="AlphaFoldDB" id="A0AAU9CAZ4"/>
<dbReference type="SUPFAM" id="SSF102114">
    <property type="entry name" value="Radical SAM enzymes"/>
    <property type="match status" value="1"/>
</dbReference>
<dbReference type="Gene3D" id="3.20.20.70">
    <property type="entry name" value="Aldolase class I"/>
    <property type="match status" value="1"/>
</dbReference>
<evidence type="ECO:0008006" key="12">
    <source>
        <dbReference type="Google" id="ProtNLM"/>
    </source>
</evidence>
<reference evidence="11" key="1">
    <citation type="journal article" date="2024" name="Int. J. Syst. Evol. Microbiol.">
        <title>Methylomarinovum tepidoasis sp. nov., a moderately thermophilic methanotroph of the family Methylothermaceae isolated from a deep-sea hydrothermal field.</title>
        <authorList>
            <person name="Hirayama H."/>
            <person name="Takaki Y."/>
            <person name="Abe M."/>
            <person name="Miyazaki M."/>
            <person name="Uematsu K."/>
            <person name="Matsui Y."/>
            <person name="Takai K."/>
        </authorList>
    </citation>
    <scope>NUCLEOTIDE SEQUENCE [LARGE SCALE GENOMIC DNA]</scope>
    <source>
        <strain evidence="11">IN45</strain>
    </source>
</reference>
<evidence type="ECO:0000256" key="7">
    <source>
        <dbReference type="ARBA" id="ARBA00022898"/>
    </source>
</evidence>
<dbReference type="InterPro" id="IPR013785">
    <property type="entry name" value="Aldolase_TIM"/>
</dbReference>
<keyword evidence="7" id="KW-0663">Pyridoxal phosphate</keyword>
<dbReference type="PANTHER" id="PTHR30538:SF0">
    <property type="entry name" value="L-LYSINE 2,3-AMINOMUTASE AQ_1632-RELATED"/>
    <property type="match status" value="1"/>
</dbReference>
<dbReference type="GO" id="GO:0003824">
    <property type="term" value="F:catalytic activity"/>
    <property type="evidence" value="ECO:0007669"/>
    <property type="project" value="InterPro"/>
</dbReference>
<organism evidence="10 11">
    <name type="scientific">Methylomarinovum tepidoasis</name>
    <dbReference type="NCBI Taxonomy" id="2840183"/>
    <lineage>
        <taxon>Bacteria</taxon>
        <taxon>Pseudomonadati</taxon>
        <taxon>Pseudomonadota</taxon>
        <taxon>Gammaproteobacteria</taxon>
        <taxon>Methylococcales</taxon>
        <taxon>Methylothermaceae</taxon>
        <taxon>Methylomarinovum</taxon>
    </lineage>
</organism>
<keyword evidence="9" id="KW-0411">Iron-sulfur</keyword>
<evidence type="ECO:0000256" key="9">
    <source>
        <dbReference type="ARBA" id="ARBA00023014"/>
    </source>
</evidence>
<evidence type="ECO:0000256" key="1">
    <source>
        <dbReference type="ARBA" id="ARBA00001933"/>
    </source>
</evidence>
<evidence type="ECO:0000256" key="6">
    <source>
        <dbReference type="ARBA" id="ARBA00022723"/>
    </source>
</evidence>
<evidence type="ECO:0000256" key="4">
    <source>
        <dbReference type="ARBA" id="ARBA00022485"/>
    </source>
</evidence>
<keyword evidence="5" id="KW-0949">S-adenosyl-L-methionine</keyword>
<comment type="cofactor">
    <cofactor evidence="1">
        <name>pyridoxal 5'-phosphate</name>
        <dbReference type="ChEBI" id="CHEBI:597326"/>
    </cofactor>
</comment>
<dbReference type="RefSeq" id="WP_286291412.1">
    <property type="nucleotide sequence ID" value="NZ_AP024718.1"/>
</dbReference>
<evidence type="ECO:0000256" key="3">
    <source>
        <dbReference type="ARBA" id="ARBA00008703"/>
    </source>
</evidence>
<keyword evidence="6" id="KW-0479">Metal-binding</keyword>
<dbReference type="GO" id="GO:0046872">
    <property type="term" value="F:metal ion binding"/>
    <property type="evidence" value="ECO:0007669"/>
    <property type="project" value="UniProtKB-KW"/>
</dbReference>
<dbReference type="InterPro" id="IPR003739">
    <property type="entry name" value="Lys_aminomutase/Glu_NH3_mut"/>
</dbReference>
<dbReference type="InterPro" id="IPR058240">
    <property type="entry name" value="rSAM_sf"/>
</dbReference>
<dbReference type="PANTHER" id="PTHR30538">
    <property type="entry name" value="LYSINE 2,3-AMINOMUTASE-RELATED"/>
    <property type="match status" value="1"/>
</dbReference>
<dbReference type="EMBL" id="AP024718">
    <property type="protein sequence ID" value="BCX89132.1"/>
    <property type="molecule type" value="Genomic_DNA"/>
</dbReference>
<name>A0AAU9CAZ4_9GAMM</name>
<evidence type="ECO:0000256" key="5">
    <source>
        <dbReference type="ARBA" id="ARBA00022691"/>
    </source>
</evidence>
<evidence type="ECO:0000256" key="8">
    <source>
        <dbReference type="ARBA" id="ARBA00023004"/>
    </source>
</evidence>
<dbReference type="InterPro" id="IPR007197">
    <property type="entry name" value="rSAM"/>
</dbReference>
<keyword evidence="8" id="KW-0408">Iron</keyword>
<keyword evidence="11" id="KW-1185">Reference proteome</keyword>
<proteinExistence type="inferred from homology"/>
<protein>
    <recommendedName>
        <fullName evidence="12">Lysine 2,3-aminomutase</fullName>
    </recommendedName>
</protein>
<dbReference type="GO" id="GO:0051539">
    <property type="term" value="F:4 iron, 4 sulfur cluster binding"/>
    <property type="evidence" value="ECO:0007669"/>
    <property type="project" value="UniProtKB-KW"/>
</dbReference>
<dbReference type="SFLD" id="SFLDS00029">
    <property type="entry name" value="Radical_SAM"/>
    <property type="match status" value="1"/>
</dbReference>
<sequence>MPHSSATKAFPRMQPGPRFEVYTLADLEKGTIPHLQSLSPQQRLAMRAVAHVLPFRVNRYVIEELIDWDRVPDDPLFQLTFPQPGMLAPDDLAAMTDLLQRQAPAGEIRARVQKIRARLNPHPAGQLALNRPRDAEGNPIGGLQHKYRETVLFFPSQGQTCHSYCTFCFRWAQFIGDKSLRMASREAGVLHDYLRRHREVTDLLITGGDPLVMKTRHLADYLEPLLAPEFAHIRTLRIGTKSLSFWPHRYLSDEDADDLLRLLERLVAGGKHVALMAHYNHWRELETPAARRAIARVRETGAVIRAQGPLIAHVNDDPGVWARLWQTQVSLGIVPYYMFVERDTGARHYFEAPLARCWEIYRQALQQVSGLGRTARGPSMSATPGKVDIQGVTEIAGEKVFVLRFIQGRNPDWVQRPFFARFDPKATWLDQLRPAFGEEKFFFEDELAAMLQADRRGGAS</sequence>
<evidence type="ECO:0000313" key="10">
    <source>
        <dbReference type="EMBL" id="BCX89132.1"/>
    </source>
</evidence>